<evidence type="ECO:0000256" key="2">
    <source>
        <dbReference type="ARBA" id="ARBA00022448"/>
    </source>
</evidence>
<dbReference type="Gene3D" id="1.10.3720.10">
    <property type="entry name" value="MetI-like"/>
    <property type="match status" value="1"/>
</dbReference>
<dbReference type="RefSeq" id="WP_109089027.1">
    <property type="nucleotide sequence ID" value="NZ_CP190004.1"/>
</dbReference>
<organism evidence="9 10">
    <name type="scientific">Alcaligenes faecalis</name>
    <dbReference type="NCBI Taxonomy" id="511"/>
    <lineage>
        <taxon>Bacteria</taxon>
        <taxon>Pseudomonadati</taxon>
        <taxon>Pseudomonadota</taxon>
        <taxon>Betaproteobacteria</taxon>
        <taxon>Burkholderiales</taxon>
        <taxon>Alcaligenaceae</taxon>
        <taxon>Alcaligenes</taxon>
    </lineage>
</organism>
<dbReference type="CDD" id="cd06261">
    <property type="entry name" value="TM_PBP2"/>
    <property type="match status" value="1"/>
</dbReference>
<dbReference type="PANTHER" id="PTHR30151:SF0">
    <property type="entry name" value="ABC TRANSPORTER PERMEASE PROTEIN MJ0413-RELATED"/>
    <property type="match status" value="1"/>
</dbReference>
<feature type="transmembrane region" description="Helical" evidence="7">
    <location>
        <begin position="98"/>
        <end position="120"/>
    </location>
</feature>
<evidence type="ECO:0000313" key="10">
    <source>
        <dbReference type="Proteomes" id="UP000245216"/>
    </source>
</evidence>
<gene>
    <name evidence="9" type="ORF">DF183_10345</name>
</gene>
<dbReference type="STRING" id="511.UZ73_09130"/>
<feature type="domain" description="ABC transmembrane type-1" evidence="8">
    <location>
        <begin position="60"/>
        <end position="240"/>
    </location>
</feature>
<dbReference type="EMBL" id="QEXO01000002">
    <property type="protein sequence ID" value="PWE15065.1"/>
    <property type="molecule type" value="Genomic_DNA"/>
</dbReference>
<dbReference type="Pfam" id="PF00528">
    <property type="entry name" value="BPD_transp_1"/>
    <property type="match status" value="1"/>
</dbReference>
<keyword evidence="4 7" id="KW-0812">Transmembrane</keyword>
<evidence type="ECO:0000256" key="4">
    <source>
        <dbReference type="ARBA" id="ARBA00022692"/>
    </source>
</evidence>
<dbReference type="Proteomes" id="UP000245216">
    <property type="component" value="Unassembled WGS sequence"/>
</dbReference>
<reference evidence="9 10" key="2">
    <citation type="submission" date="2018-05" db="EMBL/GenBank/DDBJ databases">
        <authorList>
            <person name="Lanie J.A."/>
            <person name="Ng W.-L."/>
            <person name="Kazmierczak K.M."/>
            <person name="Andrzejewski T.M."/>
            <person name="Davidsen T.M."/>
            <person name="Wayne K.J."/>
            <person name="Tettelin H."/>
            <person name="Glass J.I."/>
            <person name="Rusch D."/>
            <person name="Podicherti R."/>
            <person name="Tsui H.-C.T."/>
            <person name="Winkler M.E."/>
        </authorList>
    </citation>
    <scope>NUCLEOTIDE SEQUENCE [LARGE SCALE GENOMIC DNA]</scope>
    <source>
        <strain evidence="9 10">YBY</strain>
    </source>
</reference>
<evidence type="ECO:0000256" key="3">
    <source>
        <dbReference type="ARBA" id="ARBA00022475"/>
    </source>
</evidence>
<feature type="transmembrane region" description="Helical" evidence="7">
    <location>
        <begin position="126"/>
        <end position="142"/>
    </location>
</feature>
<dbReference type="GO" id="GO:0005886">
    <property type="term" value="C:plasma membrane"/>
    <property type="evidence" value="ECO:0007669"/>
    <property type="project" value="UniProtKB-SubCell"/>
</dbReference>
<dbReference type="InterPro" id="IPR035906">
    <property type="entry name" value="MetI-like_sf"/>
</dbReference>
<protein>
    <submittedName>
        <fullName evidence="9">ABC transporter permease</fullName>
    </submittedName>
</protein>
<evidence type="ECO:0000259" key="8">
    <source>
        <dbReference type="PROSITE" id="PS50928"/>
    </source>
</evidence>
<evidence type="ECO:0000256" key="7">
    <source>
        <dbReference type="RuleBase" id="RU363032"/>
    </source>
</evidence>
<evidence type="ECO:0000256" key="6">
    <source>
        <dbReference type="ARBA" id="ARBA00023136"/>
    </source>
</evidence>
<comment type="similarity">
    <text evidence="7">Belongs to the binding-protein-dependent transport system permease family.</text>
</comment>
<reference evidence="9 10" key="1">
    <citation type="submission" date="2018-05" db="EMBL/GenBank/DDBJ databases">
        <title>Genome Sequence of an Efficient Indole-Degrading Bacterium, Alcaligenes sp.YBY.</title>
        <authorList>
            <person name="Yang B."/>
        </authorList>
    </citation>
    <scope>NUCLEOTIDE SEQUENCE [LARGE SCALE GENOMIC DNA]</scope>
    <source>
        <strain evidence="9 10">YBY</strain>
    </source>
</reference>
<keyword evidence="3" id="KW-1003">Cell membrane</keyword>
<feature type="transmembrane region" description="Helical" evidence="7">
    <location>
        <begin position="12"/>
        <end position="32"/>
    </location>
</feature>
<accession>A0A2U2BM17</accession>
<keyword evidence="2 7" id="KW-0813">Transport</keyword>
<proteinExistence type="inferred from homology"/>
<evidence type="ECO:0000313" key="9">
    <source>
        <dbReference type="EMBL" id="PWE15065.1"/>
    </source>
</evidence>
<dbReference type="SUPFAM" id="SSF161098">
    <property type="entry name" value="MetI-like"/>
    <property type="match status" value="1"/>
</dbReference>
<name>A0A2U2BM17_ALCFA</name>
<feature type="transmembrane region" description="Helical" evidence="7">
    <location>
        <begin position="179"/>
        <end position="201"/>
    </location>
</feature>
<keyword evidence="5 7" id="KW-1133">Transmembrane helix</keyword>
<evidence type="ECO:0000256" key="5">
    <source>
        <dbReference type="ARBA" id="ARBA00022989"/>
    </source>
</evidence>
<keyword evidence="6 7" id="KW-0472">Membrane</keyword>
<evidence type="ECO:0000256" key="1">
    <source>
        <dbReference type="ARBA" id="ARBA00004651"/>
    </source>
</evidence>
<comment type="caution">
    <text evidence="9">The sequence shown here is derived from an EMBL/GenBank/DDBJ whole genome shotgun (WGS) entry which is preliminary data.</text>
</comment>
<sequence>MTPQHWYEHRWASLVMAAILVLLAWAGLARWVGLDSFPSPWAALQELPALISDPMAWSAILQSVGRMFAGYALALVVAVPLGLAMGRSRLVYTAFYPLVALAYPMPKAALMPILMLWFGLGDFSKILVIALGVSLPLLYHSYHGATRIEPKLIWVAQSMGMGPLGRLGKIVLPASLPEVMIGCRVGVVMALIVMVSSEMIARQEGIGNLLFTSMDMAQYSTVYAVIMLLAVLGIACDALFEFVRKRCTHWHDSTQSLMDKG</sequence>
<dbReference type="PANTHER" id="PTHR30151">
    <property type="entry name" value="ALKANE SULFONATE ABC TRANSPORTER-RELATED, MEMBRANE SUBUNIT"/>
    <property type="match status" value="1"/>
</dbReference>
<feature type="transmembrane region" description="Helical" evidence="7">
    <location>
        <begin position="221"/>
        <end position="240"/>
    </location>
</feature>
<dbReference type="GO" id="GO:0055085">
    <property type="term" value="P:transmembrane transport"/>
    <property type="evidence" value="ECO:0007669"/>
    <property type="project" value="InterPro"/>
</dbReference>
<dbReference type="AlphaFoldDB" id="A0A2U2BM17"/>
<comment type="subcellular location">
    <subcellularLocation>
        <location evidence="1 7">Cell membrane</location>
        <topology evidence="1 7">Multi-pass membrane protein</topology>
    </subcellularLocation>
</comment>
<dbReference type="PROSITE" id="PS50928">
    <property type="entry name" value="ABC_TM1"/>
    <property type="match status" value="1"/>
</dbReference>
<dbReference type="InterPro" id="IPR000515">
    <property type="entry name" value="MetI-like"/>
</dbReference>
<feature type="transmembrane region" description="Helical" evidence="7">
    <location>
        <begin position="68"/>
        <end position="86"/>
    </location>
</feature>